<sequence length="53" mass="5967">MSKEKLSISEMAKLRGISVDTLRYYDKIDLFKPSQVALQAGLQEIGYHPAKTP</sequence>
<proteinExistence type="predicted"/>
<evidence type="ECO:0000313" key="2">
    <source>
        <dbReference type="EMBL" id="MDQ0495142.1"/>
    </source>
</evidence>
<dbReference type="Pfam" id="PF00376">
    <property type="entry name" value="MerR"/>
    <property type="match status" value="1"/>
</dbReference>
<keyword evidence="3" id="KW-1185">Reference proteome</keyword>
<dbReference type="Gene3D" id="1.10.1660.10">
    <property type="match status" value="1"/>
</dbReference>
<dbReference type="InterPro" id="IPR009061">
    <property type="entry name" value="DNA-bd_dom_put_sf"/>
</dbReference>
<reference evidence="2 3" key="1">
    <citation type="submission" date="2023-07" db="EMBL/GenBank/DDBJ databases">
        <title>Genomic Encyclopedia of Type Strains, Phase IV (KMG-IV): sequencing the most valuable type-strain genomes for metagenomic binning, comparative biology and taxonomic classification.</title>
        <authorList>
            <person name="Goeker M."/>
        </authorList>
    </citation>
    <scope>NUCLEOTIDE SEQUENCE [LARGE SCALE GENOMIC DNA]</scope>
    <source>
        <strain evidence="2 3">DSM 14914</strain>
    </source>
</reference>
<feature type="domain" description="HTH merR-type" evidence="1">
    <location>
        <begin position="5"/>
        <end position="35"/>
    </location>
</feature>
<dbReference type="SUPFAM" id="SSF46955">
    <property type="entry name" value="Putative DNA-binding domain"/>
    <property type="match status" value="1"/>
</dbReference>
<dbReference type="InterPro" id="IPR000551">
    <property type="entry name" value="MerR-type_HTH_dom"/>
</dbReference>
<name>A0ABU0L0C8_9BACL</name>
<evidence type="ECO:0000259" key="1">
    <source>
        <dbReference type="PROSITE" id="PS50937"/>
    </source>
</evidence>
<accession>A0ABU0L0C8</accession>
<gene>
    <name evidence="2" type="ORF">QOZ95_003320</name>
</gene>
<comment type="caution">
    <text evidence="2">The sequence shown here is derived from an EMBL/GenBank/DDBJ whole genome shotgun (WGS) entry which is preliminary data.</text>
</comment>
<dbReference type="EMBL" id="JAUSWA010000019">
    <property type="protein sequence ID" value="MDQ0495142.1"/>
    <property type="molecule type" value="Genomic_DNA"/>
</dbReference>
<organism evidence="2 3">
    <name type="scientific">Paenibacillus brasilensis</name>
    <dbReference type="NCBI Taxonomy" id="128574"/>
    <lineage>
        <taxon>Bacteria</taxon>
        <taxon>Bacillati</taxon>
        <taxon>Bacillota</taxon>
        <taxon>Bacilli</taxon>
        <taxon>Bacillales</taxon>
        <taxon>Paenibacillaceae</taxon>
        <taxon>Paenibacillus</taxon>
    </lineage>
</organism>
<dbReference type="PROSITE" id="PS50937">
    <property type="entry name" value="HTH_MERR_2"/>
    <property type="match status" value="1"/>
</dbReference>
<dbReference type="RefSeq" id="WP_081752136.1">
    <property type="nucleotide sequence ID" value="NZ_CP045298.1"/>
</dbReference>
<dbReference type="Proteomes" id="UP001242811">
    <property type="component" value="Unassembled WGS sequence"/>
</dbReference>
<evidence type="ECO:0000313" key="3">
    <source>
        <dbReference type="Proteomes" id="UP001242811"/>
    </source>
</evidence>
<protein>
    <submittedName>
        <fullName evidence="2">Transcriptional regulator</fullName>
    </submittedName>
</protein>